<keyword evidence="4" id="KW-1185">Reference proteome</keyword>
<sequence>MAVIDNTLLSQAKKLLVMSPFALGDFLYIKTFLEALKQQYPQLQIDIWLDDDRNDKQAWRLARSHIMQQWIEAEAAFGNMWGCCDSVAQQQRQIAQAAQQDYDIVVTLPQSRGKRYLSLARQIAPNALLVAGPCQSWMARMFGFWFYRKANARFSPDITLLPQEHHITDRYYQWAHGIFGIELSGSALLPRLRPSIQHLTAAKQWLQQHFLTQTGPLIFLNHLSTDHRRDWNLTQLFELINRLNQLQLSRFILNVTGEKQAEVQQAVAQLPAAMQQRIAVFTVTGHFFELPAMIASSDLVISVETSIMHFAGALHVPLIALMRQRKPYWAPPKSELSSVIYAADNGYVSDISVQQVMDVIAQRSLFRATND</sequence>
<dbReference type="PANTHER" id="PTHR30160:SF19">
    <property type="entry name" value="LIPOPOLYSACCHARIDE HEPTOSYLTRANSFERASE 1"/>
    <property type="match status" value="1"/>
</dbReference>
<proteinExistence type="predicted"/>
<dbReference type="Pfam" id="PF01075">
    <property type="entry name" value="Glyco_transf_9"/>
    <property type="match status" value="1"/>
</dbReference>
<gene>
    <name evidence="3" type="ORF">EDC91_105127</name>
</gene>
<name>A0A4R2FIT0_9GAMM</name>
<dbReference type="OrthoDB" id="7051822at2"/>
<evidence type="ECO:0000256" key="1">
    <source>
        <dbReference type="ARBA" id="ARBA00022676"/>
    </source>
</evidence>
<dbReference type="Gene3D" id="3.40.50.2000">
    <property type="entry name" value="Glycogen Phosphorylase B"/>
    <property type="match status" value="2"/>
</dbReference>
<evidence type="ECO:0000313" key="4">
    <source>
        <dbReference type="Proteomes" id="UP000294832"/>
    </source>
</evidence>
<dbReference type="RefSeq" id="WP_133038291.1">
    <property type="nucleotide sequence ID" value="NZ_SLWF01000005.1"/>
</dbReference>
<dbReference type="InterPro" id="IPR051199">
    <property type="entry name" value="LPS_LOS_Heptosyltrfase"/>
</dbReference>
<dbReference type="AlphaFoldDB" id="A0A4R2FIT0"/>
<keyword evidence="2 3" id="KW-0808">Transferase</keyword>
<dbReference type="GO" id="GO:0008713">
    <property type="term" value="F:ADP-heptose-lipopolysaccharide heptosyltransferase activity"/>
    <property type="evidence" value="ECO:0007669"/>
    <property type="project" value="TreeGrafter"/>
</dbReference>
<dbReference type="PANTHER" id="PTHR30160">
    <property type="entry name" value="TETRAACYLDISACCHARIDE 4'-KINASE-RELATED"/>
    <property type="match status" value="1"/>
</dbReference>
<dbReference type="GO" id="GO:0005829">
    <property type="term" value="C:cytosol"/>
    <property type="evidence" value="ECO:0007669"/>
    <property type="project" value="TreeGrafter"/>
</dbReference>
<dbReference type="GO" id="GO:0009244">
    <property type="term" value="P:lipopolysaccharide core region biosynthetic process"/>
    <property type="evidence" value="ECO:0007669"/>
    <property type="project" value="TreeGrafter"/>
</dbReference>
<accession>A0A4R2FIT0</accession>
<keyword evidence="1" id="KW-0328">Glycosyltransferase</keyword>
<protein>
    <submittedName>
        <fullName evidence="3">ADP-heptose:LPS heptosyltransferase</fullName>
    </submittedName>
</protein>
<dbReference type="Proteomes" id="UP000294832">
    <property type="component" value="Unassembled WGS sequence"/>
</dbReference>
<evidence type="ECO:0000256" key="2">
    <source>
        <dbReference type="ARBA" id="ARBA00022679"/>
    </source>
</evidence>
<dbReference type="InterPro" id="IPR002201">
    <property type="entry name" value="Glyco_trans_9"/>
</dbReference>
<evidence type="ECO:0000313" key="3">
    <source>
        <dbReference type="EMBL" id="TCN87125.1"/>
    </source>
</evidence>
<comment type="caution">
    <text evidence="3">The sequence shown here is derived from an EMBL/GenBank/DDBJ whole genome shotgun (WGS) entry which is preliminary data.</text>
</comment>
<dbReference type="EMBL" id="SLWF01000005">
    <property type="protein sequence ID" value="TCN87125.1"/>
    <property type="molecule type" value="Genomic_DNA"/>
</dbReference>
<dbReference type="SUPFAM" id="SSF53756">
    <property type="entry name" value="UDP-Glycosyltransferase/glycogen phosphorylase"/>
    <property type="match status" value="1"/>
</dbReference>
<reference evidence="3 4" key="1">
    <citation type="submission" date="2019-03" db="EMBL/GenBank/DDBJ databases">
        <title>Freshwater and sediment microbial communities from various areas in North America, analyzing microbe dynamics in response to fracking.</title>
        <authorList>
            <person name="Lamendella R."/>
        </authorList>
    </citation>
    <scope>NUCLEOTIDE SEQUENCE [LARGE SCALE GENOMIC DNA]</scope>
    <source>
        <strain evidence="3 4">74A</strain>
    </source>
</reference>
<organism evidence="3 4">
    <name type="scientific">Shewanella fodinae</name>
    <dbReference type="NCBI Taxonomy" id="552357"/>
    <lineage>
        <taxon>Bacteria</taxon>
        <taxon>Pseudomonadati</taxon>
        <taxon>Pseudomonadota</taxon>
        <taxon>Gammaproteobacteria</taxon>
        <taxon>Alteromonadales</taxon>
        <taxon>Shewanellaceae</taxon>
        <taxon>Shewanella</taxon>
    </lineage>
</organism>